<dbReference type="EMBL" id="FUZV01000001">
    <property type="protein sequence ID" value="SKC64572.1"/>
    <property type="molecule type" value="Genomic_DNA"/>
</dbReference>
<dbReference type="AlphaFoldDB" id="A0A1T5KLE1"/>
<dbReference type="STRING" id="428993.SAMN06296058_1807"/>
<evidence type="ECO:0000313" key="2">
    <source>
        <dbReference type="Proteomes" id="UP000190341"/>
    </source>
</evidence>
<proteinExistence type="predicted"/>
<dbReference type="RefSeq" id="WP_079724069.1">
    <property type="nucleotide sequence ID" value="NZ_BMCL01000002.1"/>
</dbReference>
<gene>
    <name evidence="1" type="ORF">SAMN06296058_1807</name>
</gene>
<keyword evidence="2" id="KW-1185">Reference proteome</keyword>
<name>A0A1T5KLE1_9GAMM</name>
<accession>A0A1T5KLE1</accession>
<reference evidence="1 2" key="1">
    <citation type="submission" date="2017-02" db="EMBL/GenBank/DDBJ databases">
        <authorList>
            <person name="Peterson S.W."/>
        </authorList>
    </citation>
    <scope>NUCLEOTIDE SEQUENCE [LARGE SCALE GENOMIC DNA]</scope>
    <source>
        <strain evidence="1 2">P15</strain>
    </source>
</reference>
<dbReference type="OrthoDB" id="5987313at2"/>
<protein>
    <submittedName>
        <fullName evidence="1">Prepilin-type processing-associated H-X9-DG domain-containing protein</fullName>
    </submittedName>
</protein>
<evidence type="ECO:0000313" key="1">
    <source>
        <dbReference type="EMBL" id="SKC64572.1"/>
    </source>
</evidence>
<sequence length="74" mass="8465">MRTETKSSWWRQLGSISQGMLFLDGHVTHPDALSGQHHAVHGARCAHRTDLHRRALQVLQARRLRQATALSLFR</sequence>
<organism evidence="1 2">
    <name type="scientific">Pseudoxanthomonas indica</name>
    <dbReference type="NCBI Taxonomy" id="428993"/>
    <lineage>
        <taxon>Bacteria</taxon>
        <taxon>Pseudomonadati</taxon>
        <taxon>Pseudomonadota</taxon>
        <taxon>Gammaproteobacteria</taxon>
        <taxon>Lysobacterales</taxon>
        <taxon>Lysobacteraceae</taxon>
        <taxon>Pseudoxanthomonas</taxon>
    </lineage>
</organism>
<dbReference type="Proteomes" id="UP000190341">
    <property type="component" value="Unassembled WGS sequence"/>
</dbReference>